<proteinExistence type="predicted"/>
<dbReference type="InterPro" id="IPR019775">
    <property type="entry name" value="WD40_repeat_CS"/>
</dbReference>
<evidence type="ECO:0000256" key="6">
    <source>
        <dbReference type="SAM" id="MobiDB-lite"/>
    </source>
</evidence>
<dbReference type="PROSITE" id="PS00678">
    <property type="entry name" value="WD_REPEATS_1"/>
    <property type="match status" value="2"/>
</dbReference>
<feature type="repeat" description="WD" evidence="5">
    <location>
        <begin position="467"/>
        <end position="497"/>
    </location>
</feature>
<reference evidence="8" key="1">
    <citation type="submission" date="2020-05" db="EMBL/GenBank/DDBJ databases">
        <title>Phylogenomic resolution of chytrid fungi.</title>
        <authorList>
            <person name="Stajich J.E."/>
            <person name="Amses K."/>
            <person name="Simmons R."/>
            <person name="Seto K."/>
            <person name="Myers J."/>
            <person name="Bonds A."/>
            <person name="Quandt C.A."/>
            <person name="Barry K."/>
            <person name="Liu P."/>
            <person name="Grigoriev I."/>
            <person name="Longcore J.E."/>
            <person name="James T.Y."/>
        </authorList>
    </citation>
    <scope>NUCLEOTIDE SEQUENCE</scope>
    <source>
        <strain evidence="8">JEL0318</strain>
    </source>
</reference>
<evidence type="ECO:0000256" key="1">
    <source>
        <dbReference type="ARBA" id="ARBA00004604"/>
    </source>
</evidence>
<evidence type="ECO:0000256" key="5">
    <source>
        <dbReference type="PROSITE-ProRule" id="PRU00221"/>
    </source>
</evidence>
<feature type="region of interest" description="Disordered" evidence="6">
    <location>
        <begin position="1"/>
        <end position="31"/>
    </location>
</feature>
<evidence type="ECO:0000256" key="4">
    <source>
        <dbReference type="ARBA" id="ARBA00023242"/>
    </source>
</evidence>
<dbReference type="PANTHER" id="PTHR19848:SF0">
    <property type="entry name" value="NOTCHLESS PROTEIN HOMOLOG 1"/>
    <property type="match status" value="1"/>
</dbReference>
<feature type="repeat" description="WD" evidence="5">
    <location>
        <begin position="425"/>
        <end position="466"/>
    </location>
</feature>
<name>A0AAD5SLR8_9FUNG</name>
<dbReference type="AlphaFoldDB" id="A0AAD5SLR8"/>
<dbReference type="SMART" id="SM00320">
    <property type="entry name" value="WD40"/>
    <property type="match status" value="8"/>
</dbReference>
<dbReference type="PRINTS" id="PR00319">
    <property type="entry name" value="GPROTEINB"/>
</dbReference>
<dbReference type="FunFam" id="2.130.10.10:FF:000464">
    <property type="entry name" value="Ribosome assembly protein 4"/>
    <property type="match status" value="1"/>
</dbReference>
<evidence type="ECO:0000256" key="2">
    <source>
        <dbReference type="ARBA" id="ARBA00022574"/>
    </source>
</evidence>
<feature type="repeat" description="WD" evidence="5">
    <location>
        <begin position="129"/>
        <end position="170"/>
    </location>
</feature>
<evidence type="ECO:0000313" key="9">
    <source>
        <dbReference type="Proteomes" id="UP001212841"/>
    </source>
</evidence>
<keyword evidence="2 5" id="KW-0853">WD repeat</keyword>
<dbReference type="InterPro" id="IPR012972">
    <property type="entry name" value="NLE"/>
</dbReference>
<dbReference type="Pfam" id="PF00400">
    <property type="entry name" value="WD40"/>
    <property type="match status" value="7"/>
</dbReference>
<feature type="repeat" description="WD" evidence="5">
    <location>
        <begin position="171"/>
        <end position="212"/>
    </location>
</feature>
<dbReference type="InterPro" id="IPR020472">
    <property type="entry name" value="WD40_PAC1"/>
</dbReference>
<dbReference type="GO" id="GO:0005730">
    <property type="term" value="C:nucleolus"/>
    <property type="evidence" value="ECO:0007669"/>
    <property type="project" value="UniProtKB-SubCell"/>
</dbReference>
<dbReference type="PROSITE" id="PS50294">
    <property type="entry name" value="WD_REPEATS_REGION"/>
    <property type="match status" value="7"/>
</dbReference>
<dbReference type="Proteomes" id="UP001212841">
    <property type="component" value="Unassembled WGS sequence"/>
</dbReference>
<organism evidence="8 9">
    <name type="scientific">Rhizophlyctis rosea</name>
    <dbReference type="NCBI Taxonomy" id="64517"/>
    <lineage>
        <taxon>Eukaryota</taxon>
        <taxon>Fungi</taxon>
        <taxon>Fungi incertae sedis</taxon>
        <taxon>Chytridiomycota</taxon>
        <taxon>Chytridiomycota incertae sedis</taxon>
        <taxon>Chytridiomycetes</taxon>
        <taxon>Rhizophlyctidales</taxon>
        <taxon>Rhizophlyctidaceae</taxon>
        <taxon>Rhizophlyctis</taxon>
    </lineage>
</organism>
<dbReference type="PROSITE" id="PS50082">
    <property type="entry name" value="WD_REPEATS_2"/>
    <property type="match status" value="7"/>
</dbReference>
<evidence type="ECO:0000259" key="7">
    <source>
        <dbReference type="Pfam" id="PF08154"/>
    </source>
</evidence>
<sequence>MPGDTRVSPYPRPSTRKKKKQVEDDKPVVPEGTTIVAQLRSTEGEPCGPPLNLPVNVNPEQLALLLNNLLQNEDPLPYAFTVDDTEIIQDIYQDIIEGQKRSTEEVITITYTPQAVFRVRAVNRCTASLAGHTEAILSVCFSPDGTQLATGSGDTTVRIWDLMTETPQFTLEGHKNWVQIVAWGPDCSILASGSMDSTIRLWNPKTGKPLGDALRAHSQVITSIVWEPMHLNSNSNRFASGSKDGTIRVWNATLRQVLFSMSQHTAPVMCVKWGGDGLIYSGSRDKTIKVWDSKDGKLVRSLEGHAHWVNHLALSTDFILRTGPYDHTGKRYASKEEAHAAALKRYNEATKNGTQKERLASGSDDFTMFLWEPSSSKKPLARMTGHQQLVNHLSFSPDGRILASASFDKSVKLWDGATGKFITTLRGHVGAVYQVCWSSDSRQVLSGSRDSTLKAWDMKTKKQKTELPGHADEVFSVDWSPAGDRVASGGKDRILKM</sequence>
<comment type="subcellular location">
    <subcellularLocation>
        <location evidence="1">Nucleus</location>
        <location evidence="1">Nucleolus</location>
    </subcellularLocation>
</comment>
<dbReference type="Pfam" id="PF08154">
    <property type="entry name" value="NLE"/>
    <property type="match status" value="1"/>
</dbReference>
<feature type="repeat" description="WD" evidence="5">
    <location>
        <begin position="214"/>
        <end position="260"/>
    </location>
</feature>
<feature type="repeat" description="WD" evidence="5">
    <location>
        <begin position="383"/>
        <end position="424"/>
    </location>
</feature>
<dbReference type="InterPro" id="IPR001632">
    <property type="entry name" value="WD40_G-protein_beta-like"/>
</dbReference>
<evidence type="ECO:0000313" key="8">
    <source>
        <dbReference type="EMBL" id="KAJ3057102.1"/>
    </source>
</evidence>
<dbReference type="CDD" id="cd00200">
    <property type="entry name" value="WD40"/>
    <property type="match status" value="1"/>
</dbReference>
<comment type="caution">
    <text evidence="8">The sequence shown here is derived from an EMBL/GenBank/DDBJ whole genome shotgun (WGS) entry which is preliminary data.</text>
</comment>
<gene>
    <name evidence="8" type="ORF">HK097_000566</name>
</gene>
<dbReference type="Gene3D" id="2.130.10.10">
    <property type="entry name" value="YVTN repeat-like/Quinoprotein amine dehydrogenase"/>
    <property type="match status" value="1"/>
</dbReference>
<accession>A0AAD5SLR8</accession>
<keyword evidence="9" id="KW-1185">Reference proteome</keyword>
<dbReference type="EMBL" id="JADGJD010000011">
    <property type="protein sequence ID" value="KAJ3057102.1"/>
    <property type="molecule type" value="Genomic_DNA"/>
</dbReference>
<dbReference type="PRINTS" id="PR00320">
    <property type="entry name" value="GPROTEINBRPT"/>
</dbReference>
<dbReference type="PANTHER" id="PTHR19848">
    <property type="entry name" value="WD40 REPEAT PROTEIN"/>
    <property type="match status" value="1"/>
</dbReference>
<keyword evidence="3" id="KW-0677">Repeat</keyword>
<dbReference type="InterPro" id="IPR036322">
    <property type="entry name" value="WD40_repeat_dom_sf"/>
</dbReference>
<dbReference type="InterPro" id="IPR001680">
    <property type="entry name" value="WD40_rpt"/>
</dbReference>
<keyword evidence="4" id="KW-0539">Nucleus</keyword>
<evidence type="ECO:0000256" key="3">
    <source>
        <dbReference type="ARBA" id="ARBA00022737"/>
    </source>
</evidence>
<protein>
    <recommendedName>
        <fullName evidence="7">NLE domain-containing protein</fullName>
    </recommendedName>
</protein>
<feature type="domain" description="NLE" evidence="7">
    <location>
        <begin position="36"/>
        <end position="90"/>
    </location>
</feature>
<dbReference type="SUPFAM" id="SSF50978">
    <property type="entry name" value="WD40 repeat-like"/>
    <property type="match status" value="1"/>
</dbReference>
<feature type="repeat" description="WD" evidence="5">
    <location>
        <begin position="261"/>
        <end position="301"/>
    </location>
</feature>
<dbReference type="InterPro" id="IPR015943">
    <property type="entry name" value="WD40/YVTN_repeat-like_dom_sf"/>
</dbReference>
<dbReference type="GO" id="GO:0000027">
    <property type="term" value="P:ribosomal large subunit assembly"/>
    <property type="evidence" value="ECO:0007669"/>
    <property type="project" value="TreeGrafter"/>
</dbReference>